<protein>
    <recommendedName>
        <fullName evidence="15">Cytochrome P450 2J6-like</fullName>
    </recommendedName>
</protein>
<comment type="similarity">
    <text evidence="4">Belongs to the cytochrome P450 family.</text>
</comment>
<comment type="cofactor">
    <cofactor evidence="1 11">
        <name>heme</name>
        <dbReference type="ChEBI" id="CHEBI:30413"/>
    </cofactor>
</comment>
<dbReference type="PRINTS" id="PR01684">
    <property type="entry name" value="EP450ICYP2A"/>
</dbReference>
<dbReference type="GO" id="GO:0006082">
    <property type="term" value="P:organic acid metabolic process"/>
    <property type="evidence" value="ECO:0007669"/>
    <property type="project" value="TreeGrafter"/>
</dbReference>
<dbReference type="PANTHER" id="PTHR24300">
    <property type="entry name" value="CYTOCHROME P450 508A4-RELATED"/>
    <property type="match status" value="1"/>
</dbReference>
<evidence type="ECO:0000313" key="14">
    <source>
        <dbReference type="Proteomes" id="UP000694424"/>
    </source>
</evidence>
<comment type="subcellular location">
    <subcellularLocation>
        <location evidence="3">Endoplasmic reticulum membrane</location>
    </subcellularLocation>
    <subcellularLocation>
        <location evidence="2">Microsome membrane</location>
    </subcellularLocation>
</comment>
<dbReference type="AlphaFoldDB" id="A0A8B9QII1"/>
<reference evidence="13" key="2">
    <citation type="submission" date="2025-09" db="UniProtKB">
        <authorList>
            <consortium name="Ensembl"/>
        </authorList>
    </citation>
    <scope>IDENTIFICATION</scope>
</reference>
<keyword evidence="10" id="KW-0472">Membrane</keyword>
<reference evidence="13" key="1">
    <citation type="submission" date="2025-08" db="UniProtKB">
        <authorList>
            <consortium name="Ensembl"/>
        </authorList>
    </citation>
    <scope>IDENTIFICATION</scope>
</reference>
<feature type="binding site" description="axial binding residue" evidence="11">
    <location>
        <position position="433"/>
    </location>
    <ligand>
        <name>heme</name>
        <dbReference type="ChEBI" id="CHEBI:30413"/>
    </ligand>
    <ligandPart>
        <name>Fe</name>
        <dbReference type="ChEBI" id="CHEBI:18248"/>
    </ligandPart>
</feature>
<evidence type="ECO:0008006" key="15">
    <source>
        <dbReference type="Google" id="ProtNLM"/>
    </source>
</evidence>
<dbReference type="GO" id="GO:0006805">
    <property type="term" value="P:xenobiotic metabolic process"/>
    <property type="evidence" value="ECO:0007669"/>
    <property type="project" value="TreeGrafter"/>
</dbReference>
<keyword evidence="11" id="KW-0349">Heme</keyword>
<evidence type="ECO:0000256" key="8">
    <source>
        <dbReference type="ARBA" id="ARBA00023002"/>
    </source>
</evidence>
<dbReference type="InterPro" id="IPR036396">
    <property type="entry name" value="Cyt_P450_sf"/>
</dbReference>
<keyword evidence="8" id="KW-0560">Oxidoreductase</keyword>
<evidence type="ECO:0000256" key="9">
    <source>
        <dbReference type="ARBA" id="ARBA00023004"/>
    </source>
</evidence>
<dbReference type="Pfam" id="PF00067">
    <property type="entry name" value="p450"/>
    <property type="match status" value="1"/>
</dbReference>
<evidence type="ECO:0000256" key="12">
    <source>
        <dbReference type="SAM" id="SignalP"/>
    </source>
</evidence>
<dbReference type="Ensembl" id="ENSAOWT00000030035.1">
    <property type="protein sequence ID" value="ENSAOWP00000026504.1"/>
    <property type="gene ID" value="ENSAOWG00000017838.1"/>
</dbReference>
<keyword evidence="6" id="KW-0256">Endoplasmic reticulum</keyword>
<keyword evidence="14" id="KW-1185">Reference proteome</keyword>
<evidence type="ECO:0000256" key="6">
    <source>
        <dbReference type="ARBA" id="ARBA00022824"/>
    </source>
</evidence>
<dbReference type="InterPro" id="IPR001128">
    <property type="entry name" value="Cyt_P450"/>
</dbReference>
<evidence type="ECO:0000256" key="4">
    <source>
        <dbReference type="ARBA" id="ARBA00010617"/>
    </source>
</evidence>
<proteinExistence type="inferred from homology"/>
<feature type="chain" id="PRO_5034893633" description="Cytochrome P450 2J6-like" evidence="12">
    <location>
        <begin position="18"/>
        <end position="470"/>
    </location>
</feature>
<dbReference type="GO" id="GO:0020037">
    <property type="term" value="F:heme binding"/>
    <property type="evidence" value="ECO:0007669"/>
    <property type="project" value="InterPro"/>
</dbReference>
<dbReference type="Proteomes" id="UP000694424">
    <property type="component" value="Unplaced"/>
</dbReference>
<keyword evidence="12" id="KW-0732">Signal</keyword>
<organism evidence="13 14">
    <name type="scientific">Apteryx owenii</name>
    <name type="common">Little spotted kiwi</name>
    <dbReference type="NCBI Taxonomy" id="8824"/>
    <lineage>
        <taxon>Eukaryota</taxon>
        <taxon>Metazoa</taxon>
        <taxon>Chordata</taxon>
        <taxon>Craniata</taxon>
        <taxon>Vertebrata</taxon>
        <taxon>Euteleostomi</taxon>
        <taxon>Archelosauria</taxon>
        <taxon>Archosauria</taxon>
        <taxon>Dinosauria</taxon>
        <taxon>Saurischia</taxon>
        <taxon>Theropoda</taxon>
        <taxon>Coelurosauria</taxon>
        <taxon>Aves</taxon>
        <taxon>Palaeognathae</taxon>
        <taxon>Apterygiformes</taxon>
        <taxon>Apterygidae</taxon>
        <taxon>Apteryx</taxon>
    </lineage>
</organism>
<dbReference type="GO" id="GO:0005506">
    <property type="term" value="F:iron ion binding"/>
    <property type="evidence" value="ECO:0007669"/>
    <property type="project" value="InterPro"/>
</dbReference>
<dbReference type="FunFam" id="1.10.630.10:FF:000176">
    <property type="entry name" value="Uncharacterized protein"/>
    <property type="match status" value="1"/>
</dbReference>
<evidence type="ECO:0000256" key="2">
    <source>
        <dbReference type="ARBA" id="ARBA00004524"/>
    </source>
</evidence>
<accession>A0A8B9QII1</accession>
<dbReference type="GO" id="GO:0005789">
    <property type="term" value="C:endoplasmic reticulum membrane"/>
    <property type="evidence" value="ECO:0007669"/>
    <property type="project" value="UniProtKB-SubCell"/>
</dbReference>
<evidence type="ECO:0000313" key="13">
    <source>
        <dbReference type="Ensembl" id="ENSAOWP00000026504.1"/>
    </source>
</evidence>
<dbReference type="InterPro" id="IPR002401">
    <property type="entry name" value="Cyt_P450_E_grp-I"/>
</dbReference>
<sequence length="470" mass="53424">MLTISIILLSLVLSLLGVQFLKLQWKSCRFPPGPTPFPIIGSIWWINFRADHGSLKKLAKRYGNISTLWLGHKPFVVLHGFQAVKDGLTTHSEDVSGRLQTTVFKRMANGKGILVSNGLIWKHQRRFGIGTLRKLGMGNKGMECGIQTEAHYLVKFFRDTNGKAVDPSFPVVHAVSNVICAVVFGHRFSLEDETFHQLIEAYNLFFLEKLSNILPGVMNHIPGPHLKALSCCDFVRSFIRKEIQSHRERGTVDEPQDFIDFYLDQMTQNVPDSTYDEDNMVQSIFDLFLAGSETTATTLRWALLYMVAYPDIQEKVQKELDAALGPSHLICYEDRKKLPYTNAVIHEIMRYGNIVLITIPRQAVKNTTVLGYQLPKGTLIIPNLDSALFDPKYWETPHQFNPGHFLDKDGNFVAREAFLAFSADKFIDSHRVCLGEVLARMELFIIFFNTQIIFGSTMKPHPYKICAVLR</sequence>
<dbReference type="PANTHER" id="PTHR24300:SF134">
    <property type="entry name" value="CYTOCHROME P450, FAMILY 2, SUBFAMILY AB, POLYPEPTIDE 2-RELATED"/>
    <property type="match status" value="1"/>
</dbReference>
<feature type="signal peptide" evidence="12">
    <location>
        <begin position="1"/>
        <end position="17"/>
    </location>
</feature>
<dbReference type="Gene3D" id="1.10.630.10">
    <property type="entry name" value="Cytochrome P450"/>
    <property type="match status" value="1"/>
</dbReference>
<evidence type="ECO:0000256" key="11">
    <source>
        <dbReference type="PIRSR" id="PIRSR602401-1"/>
    </source>
</evidence>
<dbReference type="PRINTS" id="PR00385">
    <property type="entry name" value="P450"/>
</dbReference>
<evidence type="ECO:0000256" key="5">
    <source>
        <dbReference type="ARBA" id="ARBA00022723"/>
    </source>
</evidence>
<evidence type="ECO:0000256" key="3">
    <source>
        <dbReference type="ARBA" id="ARBA00004586"/>
    </source>
</evidence>
<dbReference type="SUPFAM" id="SSF48264">
    <property type="entry name" value="Cytochrome P450"/>
    <property type="match status" value="1"/>
</dbReference>
<name>A0A8B9QII1_APTOW</name>
<dbReference type="InterPro" id="IPR008067">
    <property type="entry name" value="Cyt_P450_E_grp-I_CYP2A-like"/>
</dbReference>
<evidence type="ECO:0000256" key="1">
    <source>
        <dbReference type="ARBA" id="ARBA00001971"/>
    </source>
</evidence>
<keyword evidence="7" id="KW-0492">Microsome</keyword>
<keyword evidence="9 11" id="KW-0408">Iron</keyword>
<keyword evidence="5 11" id="KW-0479">Metal-binding</keyword>
<dbReference type="GO" id="GO:0016712">
    <property type="term" value="F:oxidoreductase activity, acting on paired donors, with incorporation or reduction of molecular oxygen, reduced flavin or flavoprotein as one donor, and incorporation of one atom of oxygen"/>
    <property type="evidence" value="ECO:0007669"/>
    <property type="project" value="InterPro"/>
</dbReference>
<dbReference type="InterPro" id="IPR050182">
    <property type="entry name" value="Cytochrome_P450_fam2"/>
</dbReference>
<evidence type="ECO:0000256" key="10">
    <source>
        <dbReference type="ARBA" id="ARBA00023136"/>
    </source>
</evidence>
<evidence type="ECO:0000256" key="7">
    <source>
        <dbReference type="ARBA" id="ARBA00022848"/>
    </source>
</evidence>
<dbReference type="PRINTS" id="PR00463">
    <property type="entry name" value="EP450I"/>
</dbReference>